<dbReference type="EMBL" id="MK105855">
    <property type="protein sequence ID" value="AZF88651.1"/>
    <property type="molecule type" value="Genomic_DNA"/>
</dbReference>
<organism evidence="3 4">
    <name type="scientific">Escherichia phage Skarpretter</name>
    <dbReference type="NCBI Taxonomy" id="2488654"/>
    <lineage>
        <taxon>Viruses</taxon>
        <taxon>Duplodnaviria</taxon>
        <taxon>Heunggongvirae</taxon>
        <taxon>Uroviricota</taxon>
        <taxon>Caudoviricetes</taxon>
        <taxon>Skarprettervirus</taxon>
        <taxon>Skarprettervirus skarpretter</taxon>
    </lineage>
</organism>
<dbReference type="PANTHER" id="PTHR46558">
    <property type="entry name" value="TRACRIPTIONAL REGULATORY PROTEIN-RELATED-RELATED"/>
    <property type="match status" value="1"/>
</dbReference>
<accession>A0A3G8F5N3</accession>
<dbReference type="KEGG" id="vg:55008196"/>
<dbReference type="Pfam" id="PF01381">
    <property type="entry name" value="HTH_3"/>
    <property type="match status" value="1"/>
</dbReference>
<dbReference type="CDD" id="cd00093">
    <property type="entry name" value="HTH_XRE"/>
    <property type="match status" value="1"/>
</dbReference>
<evidence type="ECO:0000256" key="1">
    <source>
        <dbReference type="ARBA" id="ARBA00023125"/>
    </source>
</evidence>
<reference evidence="4" key="1">
    <citation type="submission" date="2018-10" db="EMBL/GenBank/DDBJ databases">
        <authorList>
            <person name="Olsen N.S."/>
            <person name="Kot W."/>
            <person name="Hansen L.H."/>
        </authorList>
    </citation>
    <scope>NUCLEOTIDE SEQUENCE [LARGE SCALE GENOMIC DNA]</scope>
</reference>
<dbReference type="GeneID" id="55008196"/>
<dbReference type="InterPro" id="IPR001387">
    <property type="entry name" value="Cro/C1-type_HTH"/>
</dbReference>
<keyword evidence="1" id="KW-0238">DNA-binding</keyword>
<evidence type="ECO:0000313" key="3">
    <source>
        <dbReference type="EMBL" id="AZF88651.1"/>
    </source>
</evidence>
<name>A0A3G8F5N3_9CAUD</name>
<dbReference type="Proteomes" id="UP000279721">
    <property type="component" value="Segment"/>
</dbReference>
<dbReference type="PANTHER" id="PTHR46558:SF11">
    <property type="entry name" value="HTH-TYPE TRANSCRIPTIONAL REGULATOR XRE"/>
    <property type="match status" value="1"/>
</dbReference>
<dbReference type="InterPro" id="IPR010982">
    <property type="entry name" value="Lambda_DNA-bd_dom_sf"/>
</dbReference>
<dbReference type="PROSITE" id="PS50943">
    <property type="entry name" value="HTH_CROC1"/>
    <property type="match status" value="1"/>
</dbReference>
<keyword evidence="4" id="KW-1185">Reference proteome</keyword>
<evidence type="ECO:0000313" key="4">
    <source>
        <dbReference type="Proteomes" id="UP000279721"/>
    </source>
</evidence>
<proteinExistence type="predicted"/>
<dbReference type="SMART" id="SM00530">
    <property type="entry name" value="HTH_XRE"/>
    <property type="match status" value="1"/>
</dbReference>
<feature type="domain" description="HTH cro/C1-type" evidence="2">
    <location>
        <begin position="7"/>
        <end position="61"/>
    </location>
</feature>
<dbReference type="SUPFAM" id="SSF47413">
    <property type="entry name" value="lambda repressor-like DNA-binding domains"/>
    <property type="match status" value="1"/>
</dbReference>
<evidence type="ECO:0000259" key="2">
    <source>
        <dbReference type="PROSITE" id="PS50943"/>
    </source>
</evidence>
<dbReference type="Gene3D" id="1.10.260.40">
    <property type="entry name" value="lambda repressor-like DNA-binding domains"/>
    <property type="match status" value="1"/>
</dbReference>
<sequence length="69" mass="7688">MQIIILIANVRKDKGKSQSDVATATGIAERQLSRYENQHEIPKLPTLAKIADYLGCTIEDLYEVKQAGE</sequence>
<dbReference type="RefSeq" id="YP_009816884.1">
    <property type="nucleotide sequence ID" value="NC_048112.1"/>
</dbReference>
<dbReference type="GO" id="GO:0003677">
    <property type="term" value="F:DNA binding"/>
    <property type="evidence" value="ECO:0007669"/>
    <property type="project" value="UniProtKB-KW"/>
</dbReference>
<protein>
    <submittedName>
        <fullName evidence="3">Transcriptional regulator</fullName>
    </submittedName>
</protein>